<evidence type="ECO:0000313" key="2">
    <source>
        <dbReference type="EMBL" id="KAG7439674.1"/>
    </source>
</evidence>
<dbReference type="AlphaFoldDB" id="A0A9P7VFC6"/>
<gene>
    <name evidence="2" type="ORF">BT62DRAFT_924569</name>
</gene>
<protein>
    <submittedName>
        <fullName evidence="2">Uncharacterized protein</fullName>
    </submittedName>
</protein>
<organism evidence="2 3">
    <name type="scientific">Guyanagaster necrorhizus</name>
    <dbReference type="NCBI Taxonomy" id="856835"/>
    <lineage>
        <taxon>Eukaryota</taxon>
        <taxon>Fungi</taxon>
        <taxon>Dikarya</taxon>
        <taxon>Basidiomycota</taxon>
        <taxon>Agaricomycotina</taxon>
        <taxon>Agaricomycetes</taxon>
        <taxon>Agaricomycetidae</taxon>
        <taxon>Agaricales</taxon>
        <taxon>Marasmiineae</taxon>
        <taxon>Physalacriaceae</taxon>
        <taxon>Guyanagaster</taxon>
    </lineage>
</organism>
<feature type="region of interest" description="Disordered" evidence="1">
    <location>
        <begin position="58"/>
        <end position="85"/>
    </location>
</feature>
<keyword evidence="3" id="KW-1185">Reference proteome</keyword>
<comment type="caution">
    <text evidence="2">The sequence shown here is derived from an EMBL/GenBank/DDBJ whole genome shotgun (WGS) entry which is preliminary data.</text>
</comment>
<accession>A0A9P7VFC6</accession>
<dbReference type="RefSeq" id="XP_043033174.1">
    <property type="nucleotide sequence ID" value="XM_043184630.1"/>
</dbReference>
<dbReference type="EMBL" id="MU250587">
    <property type="protein sequence ID" value="KAG7439674.1"/>
    <property type="molecule type" value="Genomic_DNA"/>
</dbReference>
<dbReference type="Proteomes" id="UP000812287">
    <property type="component" value="Unassembled WGS sequence"/>
</dbReference>
<sequence>MLTLSQLEYPAAKEDADTAVIVAPRKPRNLPWPSGASTSSTLRFPGTFVVWRSTEETPRVSRNGPSYAKIPQKQKAHRSGQRASVKPNRMDVWIRDGLLDLTPARSDMLGVSPLRQWLWTKSSLMQLGPMIEMVGDGGSLFLIGHNRLPHPLARIAGGRVV</sequence>
<dbReference type="GeneID" id="66106927"/>
<name>A0A9P7VFC6_9AGAR</name>
<reference evidence="2" key="1">
    <citation type="submission" date="2020-11" db="EMBL/GenBank/DDBJ databases">
        <title>Adaptations for nitrogen fixation in a non-lichenized fungal sporocarp promotes dispersal by wood-feeding termites.</title>
        <authorList>
            <consortium name="DOE Joint Genome Institute"/>
            <person name="Koch R.A."/>
            <person name="Yoon G."/>
            <person name="Arayal U."/>
            <person name="Lail K."/>
            <person name="Amirebrahimi M."/>
            <person name="Labutti K."/>
            <person name="Lipzen A."/>
            <person name="Riley R."/>
            <person name="Barry K."/>
            <person name="Henrissat B."/>
            <person name="Grigoriev I.V."/>
            <person name="Herr J.R."/>
            <person name="Aime M.C."/>
        </authorList>
    </citation>
    <scope>NUCLEOTIDE SEQUENCE</scope>
    <source>
        <strain evidence="2">MCA 3950</strain>
    </source>
</reference>
<proteinExistence type="predicted"/>
<evidence type="ECO:0000256" key="1">
    <source>
        <dbReference type="SAM" id="MobiDB-lite"/>
    </source>
</evidence>
<evidence type="ECO:0000313" key="3">
    <source>
        <dbReference type="Proteomes" id="UP000812287"/>
    </source>
</evidence>